<dbReference type="GO" id="GO:0032259">
    <property type="term" value="P:methylation"/>
    <property type="evidence" value="ECO:0007669"/>
    <property type="project" value="UniProtKB-KW"/>
</dbReference>
<protein>
    <recommendedName>
        <fullName evidence="2">protein-glutamate O-methyltransferase</fullName>
        <ecNumber evidence="2">2.1.1.80</ecNumber>
    </recommendedName>
</protein>
<dbReference type="PROSITE" id="PS50123">
    <property type="entry name" value="CHER"/>
    <property type="match status" value="1"/>
</dbReference>
<dbReference type="Pfam" id="PF03705">
    <property type="entry name" value="CheR_N"/>
    <property type="match status" value="1"/>
</dbReference>
<dbReference type="Proteomes" id="UP000428260">
    <property type="component" value="Chromosome"/>
</dbReference>
<evidence type="ECO:0000259" key="6">
    <source>
        <dbReference type="PROSITE" id="PS50123"/>
    </source>
</evidence>
<sequence length="277" mass="33181">MDKQKIFEIVYFLKSKKGFDFSGYRLQILERRIRKRFYYTNTENFHEYFEHLVNNPSELNNLFDVLALNVSHFFRNALTFELLRKKIIPDILSKKKLHNENNIRIWSAGCANGDEPYSVAIIFKELLDRNETNFQIDLFATDFDEKSLNEGRKGIYKASSLKNIKYGILNKYFVAERDYFILNDEIKKMVRFSSFDLVNEHNRFPSESIYGGFDIVFCRNVLIYYDIEIQKLIFDRLYNSLNHNGYLILGEAENIIEKYKYSFKRENNYCKIYVKSD</sequence>
<dbReference type="InterPro" id="IPR022641">
    <property type="entry name" value="CheR_N"/>
</dbReference>
<dbReference type="AlphaFoldDB" id="A0A6I6JY81"/>
<proteinExistence type="predicted"/>
<dbReference type="InterPro" id="IPR022642">
    <property type="entry name" value="CheR_C"/>
</dbReference>
<evidence type="ECO:0000256" key="3">
    <source>
        <dbReference type="ARBA" id="ARBA00022603"/>
    </source>
</evidence>
<dbReference type="InterPro" id="IPR050903">
    <property type="entry name" value="Bact_Chemotaxis_MeTrfase"/>
</dbReference>
<dbReference type="SUPFAM" id="SSF47757">
    <property type="entry name" value="Chemotaxis receptor methyltransferase CheR, N-terminal domain"/>
    <property type="match status" value="1"/>
</dbReference>
<evidence type="ECO:0000256" key="1">
    <source>
        <dbReference type="ARBA" id="ARBA00001541"/>
    </source>
</evidence>
<evidence type="ECO:0000256" key="4">
    <source>
        <dbReference type="ARBA" id="ARBA00022679"/>
    </source>
</evidence>
<name>A0A6I6JY81_9BACT</name>
<keyword evidence="8" id="KW-1185">Reference proteome</keyword>
<dbReference type="Gene3D" id="1.10.155.10">
    <property type="entry name" value="Chemotaxis receptor methyltransferase CheR, N-terminal domain"/>
    <property type="match status" value="1"/>
</dbReference>
<keyword evidence="4 7" id="KW-0808">Transferase</keyword>
<dbReference type="PANTHER" id="PTHR24422:SF10">
    <property type="entry name" value="CHEMOTAXIS PROTEIN METHYLTRANSFERASE 2"/>
    <property type="match status" value="1"/>
</dbReference>
<dbReference type="PANTHER" id="PTHR24422">
    <property type="entry name" value="CHEMOTAXIS PROTEIN METHYLTRANSFERASE"/>
    <property type="match status" value="1"/>
</dbReference>
<evidence type="ECO:0000256" key="2">
    <source>
        <dbReference type="ARBA" id="ARBA00012534"/>
    </source>
</evidence>
<feature type="domain" description="CheR-type methyltransferase" evidence="6">
    <location>
        <begin position="1"/>
        <end position="276"/>
    </location>
</feature>
<dbReference type="KEGG" id="mcos:GM418_10620"/>
<dbReference type="EMBL" id="CP046401">
    <property type="protein sequence ID" value="QGY44093.1"/>
    <property type="molecule type" value="Genomic_DNA"/>
</dbReference>
<gene>
    <name evidence="7" type="ORF">GM418_10620</name>
</gene>
<dbReference type="InterPro" id="IPR036804">
    <property type="entry name" value="CheR_N_sf"/>
</dbReference>
<reference evidence="7 8" key="1">
    <citation type="submission" date="2019-11" db="EMBL/GenBank/DDBJ databases">
        <authorList>
            <person name="Zheng R.K."/>
            <person name="Sun C.M."/>
        </authorList>
    </citation>
    <scope>NUCLEOTIDE SEQUENCE [LARGE SCALE GENOMIC DNA]</scope>
    <source>
        <strain evidence="7 8">WC007</strain>
    </source>
</reference>
<dbReference type="SMART" id="SM00138">
    <property type="entry name" value="MeTrc"/>
    <property type="match status" value="1"/>
</dbReference>
<dbReference type="Pfam" id="PF01739">
    <property type="entry name" value="CheR"/>
    <property type="match status" value="1"/>
</dbReference>
<keyword evidence="3 7" id="KW-0489">Methyltransferase</keyword>
<dbReference type="InterPro" id="IPR000780">
    <property type="entry name" value="CheR_MeTrfase"/>
</dbReference>
<dbReference type="EC" id="2.1.1.80" evidence="2"/>
<organism evidence="7 8">
    <name type="scientific">Maribellus comscasis</name>
    <dbReference type="NCBI Taxonomy" id="2681766"/>
    <lineage>
        <taxon>Bacteria</taxon>
        <taxon>Pseudomonadati</taxon>
        <taxon>Bacteroidota</taxon>
        <taxon>Bacteroidia</taxon>
        <taxon>Marinilabiliales</taxon>
        <taxon>Prolixibacteraceae</taxon>
        <taxon>Maribellus</taxon>
    </lineage>
</organism>
<accession>A0A6I6JY81</accession>
<keyword evidence="5" id="KW-0949">S-adenosyl-L-methionine</keyword>
<evidence type="ECO:0000256" key="5">
    <source>
        <dbReference type="ARBA" id="ARBA00022691"/>
    </source>
</evidence>
<dbReference type="SUPFAM" id="SSF53335">
    <property type="entry name" value="S-adenosyl-L-methionine-dependent methyltransferases"/>
    <property type="match status" value="1"/>
</dbReference>
<dbReference type="Gene3D" id="3.40.50.150">
    <property type="entry name" value="Vaccinia Virus protein VP39"/>
    <property type="match status" value="1"/>
</dbReference>
<dbReference type="GO" id="GO:0008983">
    <property type="term" value="F:protein-glutamate O-methyltransferase activity"/>
    <property type="evidence" value="ECO:0007669"/>
    <property type="project" value="UniProtKB-EC"/>
</dbReference>
<dbReference type="InterPro" id="IPR029063">
    <property type="entry name" value="SAM-dependent_MTases_sf"/>
</dbReference>
<comment type="catalytic activity">
    <reaction evidence="1">
        <text>L-glutamyl-[protein] + S-adenosyl-L-methionine = [protein]-L-glutamate 5-O-methyl ester + S-adenosyl-L-homocysteine</text>
        <dbReference type="Rhea" id="RHEA:24452"/>
        <dbReference type="Rhea" id="RHEA-COMP:10208"/>
        <dbReference type="Rhea" id="RHEA-COMP:10311"/>
        <dbReference type="ChEBI" id="CHEBI:29973"/>
        <dbReference type="ChEBI" id="CHEBI:57856"/>
        <dbReference type="ChEBI" id="CHEBI:59789"/>
        <dbReference type="ChEBI" id="CHEBI:82795"/>
        <dbReference type="EC" id="2.1.1.80"/>
    </reaction>
</comment>
<evidence type="ECO:0000313" key="8">
    <source>
        <dbReference type="Proteomes" id="UP000428260"/>
    </source>
</evidence>
<dbReference type="PRINTS" id="PR00996">
    <property type="entry name" value="CHERMTFRASE"/>
</dbReference>
<evidence type="ECO:0000313" key="7">
    <source>
        <dbReference type="EMBL" id="QGY44093.1"/>
    </source>
</evidence>